<dbReference type="Proteomes" id="UP000266861">
    <property type="component" value="Unassembled WGS sequence"/>
</dbReference>
<keyword evidence="2" id="KW-1185">Reference proteome</keyword>
<evidence type="ECO:0000313" key="2">
    <source>
        <dbReference type="Proteomes" id="UP000266861"/>
    </source>
</evidence>
<organism evidence="1 2">
    <name type="scientific">Diversispora epigaea</name>
    <dbReference type="NCBI Taxonomy" id="1348612"/>
    <lineage>
        <taxon>Eukaryota</taxon>
        <taxon>Fungi</taxon>
        <taxon>Fungi incertae sedis</taxon>
        <taxon>Mucoromycota</taxon>
        <taxon>Glomeromycotina</taxon>
        <taxon>Glomeromycetes</taxon>
        <taxon>Diversisporales</taxon>
        <taxon>Diversisporaceae</taxon>
        <taxon>Diversispora</taxon>
    </lineage>
</organism>
<reference evidence="1 2" key="1">
    <citation type="submission" date="2018-08" db="EMBL/GenBank/DDBJ databases">
        <title>Genome and evolution of the arbuscular mycorrhizal fungus Diversispora epigaea (formerly Glomus versiforme) and its bacterial endosymbionts.</title>
        <authorList>
            <person name="Sun X."/>
            <person name="Fei Z."/>
            <person name="Harrison M."/>
        </authorList>
    </citation>
    <scope>NUCLEOTIDE SEQUENCE [LARGE SCALE GENOMIC DNA]</scope>
    <source>
        <strain evidence="1 2">IT104</strain>
    </source>
</reference>
<dbReference type="EMBL" id="PQFF01000213">
    <property type="protein sequence ID" value="RHZ73577.1"/>
    <property type="molecule type" value="Genomic_DNA"/>
</dbReference>
<accession>A0A397IFH4</accession>
<name>A0A397IFH4_9GLOM</name>
<proteinExistence type="predicted"/>
<protein>
    <submittedName>
        <fullName evidence="1">Uncharacterized protein</fullName>
    </submittedName>
</protein>
<evidence type="ECO:0000313" key="1">
    <source>
        <dbReference type="EMBL" id="RHZ73577.1"/>
    </source>
</evidence>
<gene>
    <name evidence="1" type="ORF">Glove_230g182</name>
</gene>
<sequence length="180" mass="21300">MQQMKHYNIITKNLELTSVLVPCEGCEINIEDKNEKCIYRIDKDKKDKIEIPVIYSKTSTSNTATGSFKNRIRMNVKDIYTVTDLMENYMENQEDDIMDNLSNTIEQEDIREKHKYQEIQKWIKCEDEDIVSLLDIKEKLKHRKQVKVYTDGSLETTLTESIMGFGWVVPEVKNYERLTF</sequence>
<dbReference type="AlphaFoldDB" id="A0A397IFH4"/>
<comment type="caution">
    <text evidence="1">The sequence shown here is derived from an EMBL/GenBank/DDBJ whole genome shotgun (WGS) entry which is preliminary data.</text>
</comment>